<dbReference type="SUPFAM" id="SSF49854">
    <property type="entry name" value="Spermadhesin, CUB domain"/>
    <property type="match status" value="2"/>
</dbReference>
<keyword evidence="1" id="KW-1015">Disulfide bond</keyword>
<evidence type="ECO:0000256" key="1">
    <source>
        <dbReference type="ARBA" id="ARBA00023157"/>
    </source>
</evidence>
<dbReference type="PANTHER" id="PTHR47537">
    <property type="entry name" value="CUBILIN"/>
    <property type="match status" value="1"/>
</dbReference>
<evidence type="ECO:0000313" key="5">
    <source>
        <dbReference type="Proteomes" id="UP001321473"/>
    </source>
</evidence>
<feature type="domain" description="CUB" evidence="3">
    <location>
        <begin position="65"/>
        <end position="222"/>
    </location>
</feature>
<dbReference type="InterPro" id="IPR000859">
    <property type="entry name" value="CUB_dom"/>
</dbReference>
<dbReference type="Pfam" id="PF00431">
    <property type="entry name" value="CUB"/>
    <property type="match status" value="1"/>
</dbReference>
<comment type="caution">
    <text evidence="4">The sequence shown here is derived from an EMBL/GenBank/DDBJ whole genome shotgun (WGS) entry which is preliminary data.</text>
</comment>
<dbReference type="PANTHER" id="PTHR47537:SF1">
    <property type="entry name" value="CUB DOMAIN-CONTAINING PROTEIN"/>
    <property type="match status" value="1"/>
</dbReference>
<dbReference type="Gene3D" id="2.60.120.290">
    <property type="entry name" value="Spermadhesin, CUB domain"/>
    <property type="match status" value="2"/>
</dbReference>
<accession>A0AAQ4FE32</accession>
<sequence>MGCRPLVYKCKVLYGNKCLIRHENVEALEIARPGDDCFLLCCRRYGQYSQLYPNRRGVPVPNTYCHRTFRDCAPGRCFVQSPGYPGIYPRNLLCKYRISVRRNLVGLDLAAFDVDGLRCDNLLMCFPRPVTRDPVRCPYDSVKRLGTSWKRGPIRAHHVDAVAATQVYDGPTEDFPLIATLCGRGRLKSNIVATGSDMLVTFASSPAGPLLNTGFHFKADAVFDAGDGEHVQLRNGTCLIERKLSGPAVFASPRSWYPVNTTCSYKFTAPPGELVRVEFLWFRVERVTLCEEALRIYDSLRPDPRHIVTKLCDTNKPRTEQPRAVFESTGAGLLLQFTSRTGSLDGSSISFGFEVRHINAAVYDNRVSPTACNRRFAAGDADSPSRGTLSVHLGDLGGADQQAVACNYTFDARAWPHGRVQLTLASVFETRTDHCDLCPRDGRVEIVAEARHERTTCLCNVGRYRTHRLVSTGPVLQLSLHLKPEWKRLSAAALKDRLLEVSFAFYSDTRCGAERLELDLQGSLRFPAVQPPFRLSHEFSEEVLGGGGPLYCRWQAPVLSNHDVSFRLEGFHAPSSNCTANYLLVDDVVLCPNPPVTHSVLLHRENILNAQVRGRPHARSSRNSTHRSCCHAVKISRTYSQE</sequence>
<dbReference type="EMBL" id="JARKHS020003470">
    <property type="protein sequence ID" value="KAK8785534.1"/>
    <property type="molecule type" value="Genomic_DNA"/>
</dbReference>
<dbReference type="AlphaFoldDB" id="A0AAQ4FE32"/>
<reference evidence="4 5" key="1">
    <citation type="journal article" date="2023" name="Arcadia Sci">
        <title>De novo assembly of a long-read Amblyomma americanum tick genome.</title>
        <authorList>
            <person name="Chou S."/>
            <person name="Poskanzer K.E."/>
            <person name="Rollins M."/>
            <person name="Thuy-Boun P.S."/>
        </authorList>
    </citation>
    <scope>NUCLEOTIDE SEQUENCE [LARGE SCALE GENOMIC DNA]</scope>
    <source>
        <strain evidence="4">F_SG_1</strain>
        <tissue evidence="4">Salivary glands</tissue>
    </source>
</reference>
<dbReference type="Proteomes" id="UP001321473">
    <property type="component" value="Unassembled WGS sequence"/>
</dbReference>
<keyword evidence="5" id="KW-1185">Reference proteome</keyword>
<dbReference type="CDD" id="cd00041">
    <property type="entry name" value="CUB"/>
    <property type="match status" value="2"/>
</dbReference>
<dbReference type="PROSITE" id="PS01180">
    <property type="entry name" value="CUB"/>
    <property type="match status" value="2"/>
</dbReference>
<protein>
    <recommendedName>
        <fullName evidence="3">CUB domain-containing protein</fullName>
    </recommendedName>
</protein>
<dbReference type="InterPro" id="IPR035914">
    <property type="entry name" value="Sperma_CUB_dom_sf"/>
</dbReference>
<name>A0AAQ4FE32_AMBAM</name>
<dbReference type="SMART" id="SM00042">
    <property type="entry name" value="CUB"/>
    <property type="match status" value="2"/>
</dbReference>
<comment type="caution">
    <text evidence="2">Lacks conserved residue(s) required for the propagation of feature annotation.</text>
</comment>
<proteinExistence type="predicted"/>
<organism evidence="4 5">
    <name type="scientific">Amblyomma americanum</name>
    <name type="common">Lone star tick</name>
    <dbReference type="NCBI Taxonomy" id="6943"/>
    <lineage>
        <taxon>Eukaryota</taxon>
        <taxon>Metazoa</taxon>
        <taxon>Ecdysozoa</taxon>
        <taxon>Arthropoda</taxon>
        <taxon>Chelicerata</taxon>
        <taxon>Arachnida</taxon>
        <taxon>Acari</taxon>
        <taxon>Parasitiformes</taxon>
        <taxon>Ixodida</taxon>
        <taxon>Ixodoidea</taxon>
        <taxon>Ixodidae</taxon>
        <taxon>Amblyomminae</taxon>
        <taxon>Amblyomma</taxon>
    </lineage>
</organism>
<dbReference type="GO" id="GO:0005886">
    <property type="term" value="C:plasma membrane"/>
    <property type="evidence" value="ECO:0007669"/>
    <property type="project" value="TreeGrafter"/>
</dbReference>
<evidence type="ECO:0000259" key="3">
    <source>
        <dbReference type="PROSITE" id="PS01180"/>
    </source>
</evidence>
<feature type="domain" description="CUB" evidence="3">
    <location>
        <begin position="238"/>
        <end position="360"/>
    </location>
</feature>
<gene>
    <name evidence="4" type="ORF">V5799_008102</name>
</gene>
<evidence type="ECO:0000256" key="2">
    <source>
        <dbReference type="PROSITE-ProRule" id="PRU00059"/>
    </source>
</evidence>
<dbReference type="InterPro" id="IPR053207">
    <property type="entry name" value="Non-NMDA_GluR_Accessory"/>
</dbReference>
<evidence type="ECO:0000313" key="4">
    <source>
        <dbReference type="EMBL" id="KAK8785534.1"/>
    </source>
</evidence>